<dbReference type="InterPro" id="IPR040184">
    <property type="entry name" value="Mcm10"/>
</dbReference>
<dbReference type="Pfam" id="PF09329">
    <property type="entry name" value="zf-primase"/>
    <property type="match status" value="1"/>
</dbReference>
<feature type="compositionally biased region" description="Low complexity" evidence="7">
    <location>
        <begin position="522"/>
        <end position="532"/>
    </location>
</feature>
<keyword evidence="6" id="KW-0539">Nucleus</keyword>
<comment type="caution">
    <text evidence="9">The sequence shown here is derived from an EMBL/GenBank/DDBJ whole genome shotgun (WGS) entry which is preliminary data.</text>
</comment>
<keyword evidence="3" id="KW-0479">Metal-binding</keyword>
<dbReference type="Pfam" id="PF09332">
    <property type="entry name" value="Mcm10"/>
    <property type="match status" value="1"/>
</dbReference>
<evidence type="ECO:0000256" key="3">
    <source>
        <dbReference type="ARBA" id="ARBA00022723"/>
    </source>
</evidence>
<feature type="domain" description="Replication factor Mcm10 C-terminal" evidence="8">
    <location>
        <begin position="363"/>
        <end position="701"/>
    </location>
</feature>
<comment type="subcellular location">
    <subcellularLocation>
        <location evidence="1">Nucleus</location>
    </subcellularLocation>
</comment>
<evidence type="ECO:0000313" key="10">
    <source>
        <dbReference type="Proteomes" id="UP000708208"/>
    </source>
</evidence>
<keyword evidence="10" id="KW-1185">Reference proteome</keyword>
<dbReference type="EMBL" id="CAJVCH010532453">
    <property type="protein sequence ID" value="CAG7824360.1"/>
    <property type="molecule type" value="Genomic_DNA"/>
</dbReference>
<feature type="compositionally biased region" description="Acidic residues" evidence="7">
    <location>
        <begin position="14"/>
        <end position="27"/>
    </location>
</feature>
<organism evidence="9 10">
    <name type="scientific">Allacma fusca</name>
    <dbReference type="NCBI Taxonomy" id="39272"/>
    <lineage>
        <taxon>Eukaryota</taxon>
        <taxon>Metazoa</taxon>
        <taxon>Ecdysozoa</taxon>
        <taxon>Arthropoda</taxon>
        <taxon>Hexapoda</taxon>
        <taxon>Collembola</taxon>
        <taxon>Symphypleona</taxon>
        <taxon>Sminthuridae</taxon>
        <taxon>Allacma</taxon>
    </lineage>
</organism>
<evidence type="ECO:0000256" key="7">
    <source>
        <dbReference type="SAM" id="MobiDB-lite"/>
    </source>
</evidence>
<dbReference type="GO" id="GO:0043596">
    <property type="term" value="C:nuclear replication fork"/>
    <property type="evidence" value="ECO:0007669"/>
    <property type="project" value="TreeGrafter"/>
</dbReference>
<dbReference type="GO" id="GO:0006270">
    <property type="term" value="P:DNA replication initiation"/>
    <property type="evidence" value="ECO:0007669"/>
    <property type="project" value="InterPro"/>
</dbReference>
<evidence type="ECO:0000313" key="9">
    <source>
        <dbReference type="EMBL" id="CAG7824360.1"/>
    </source>
</evidence>
<dbReference type="InterPro" id="IPR015408">
    <property type="entry name" value="Znf_Mcm10/DnaG"/>
</dbReference>
<feature type="region of interest" description="Disordered" evidence="7">
    <location>
        <begin position="1"/>
        <end position="82"/>
    </location>
</feature>
<protein>
    <recommendedName>
        <fullName evidence="8">Replication factor Mcm10 C-terminal domain-containing protein</fullName>
    </recommendedName>
</protein>
<dbReference type="InterPro" id="IPR055065">
    <property type="entry name" value="OB_MCM10"/>
</dbReference>
<dbReference type="SMART" id="SM01280">
    <property type="entry name" value="Mcm10"/>
    <property type="match status" value="1"/>
</dbReference>
<keyword evidence="2" id="KW-0235">DNA replication</keyword>
<dbReference type="Proteomes" id="UP000708208">
    <property type="component" value="Unassembled WGS sequence"/>
</dbReference>
<evidence type="ECO:0000256" key="6">
    <source>
        <dbReference type="ARBA" id="ARBA00023242"/>
    </source>
</evidence>
<evidence type="ECO:0000256" key="4">
    <source>
        <dbReference type="ARBA" id="ARBA00022771"/>
    </source>
</evidence>
<dbReference type="GO" id="GO:0003697">
    <property type="term" value="F:single-stranded DNA binding"/>
    <property type="evidence" value="ECO:0007669"/>
    <property type="project" value="InterPro"/>
</dbReference>
<dbReference type="OrthoDB" id="273123at2759"/>
<proteinExistence type="predicted"/>
<dbReference type="Pfam" id="PF22379">
    <property type="entry name" value="OB_MCM10"/>
    <property type="match status" value="1"/>
</dbReference>
<dbReference type="InterPro" id="IPR056791">
    <property type="entry name" value="Znf_Mcm10_C"/>
</dbReference>
<feature type="compositionally biased region" description="Polar residues" evidence="7">
    <location>
        <begin position="382"/>
        <end position="392"/>
    </location>
</feature>
<dbReference type="Pfam" id="PF24863">
    <property type="entry name" value="zf-CCCH_Mcm10"/>
    <property type="match status" value="1"/>
</dbReference>
<evidence type="ECO:0000256" key="1">
    <source>
        <dbReference type="ARBA" id="ARBA00004123"/>
    </source>
</evidence>
<accession>A0A8J2LLE2</accession>
<evidence type="ECO:0000256" key="5">
    <source>
        <dbReference type="ARBA" id="ARBA00022833"/>
    </source>
</evidence>
<feature type="region of interest" description="Disordered" evidence="7">
    <location>
        <begin position="503"/>
        <end position="544"/>
    </location>
</feature>
<dbReference type="GO" id="GO:0008270">
    <property type="term" value="F:zinc ion binding"/>
    <property type="evidence" value="ECO:0007669"/>
    <property type="project" value="UniProtKB-KW"/>
</dbReference>
<keyword evidence="4" id="KW-0863">Zinc-finger</keyword>
<dbReference type="PANTHER" id="PTHR13454">
    <property type="entry name" value="PROTEIN MCM10 HOMOLOG"/>
    <property type="match status" value="1"/>
</dbReference>
<dbReference type="AlphaFoldDB" id="A0A8J2LLE2"/>
<gene>
    <name evidence="9" type="ORF">AFUS01_LOCUS34519</name>
</gene>
<evidence type="ECO:0000256" key="2">
    <source>
        <dbReference type="ARBA" id="ARBA00022705"/>
    </source>
</evidence>
<dbReference type="InterPro" id="IPR015411">
    <property type="entry name" value="Rep_factor_Mcm10_C"/>
</dbReference>
<evidence type="ECO:0000259" key="8">
    <source>
        <dbReference type="SMART" id="SM01280"/>
    </source>
</evidence>
<sequence length="712" mass="79530">MSYEDNLDTFLDVIDADPDWSSDEEDDISKRANARPSTPPGDSKNKSDIKFEDIFGSPIKKKSRVEPTPSVSTDPATPQPFDHNFFESLKKTEQHFLDVKKPSSISSDVKKNSATTHVLANNVSNTSDTVIDPYSRISIFKASVNLYCDSSMTVEAVLKDRNLGIHYVNLMALNNWYRTSGKDNKKFWTSGVLTKKLNSKKSAKGNDYAIWEINDLKDLKTNWTIFLFGGSSTAPTLMDTPIGAFIDVVTPSVLDSSGGPLKLSVTNPTQIRHIGTGRYFGYCQAKRKDGQNCTVVVNTIECGVCIHHASGELKKLNRKSQSSKAAPTKKFNNFKEAAEDVTGVITANFGGPVVPKKKVNARMELQGGLQSLHKNSLRHGNHSSISFEQPKQSLLPPKVEKKDEVKEPLKLDPQKTRHLTDKDRQILEALGTKNVESDLPCMLAQNPNAGSRNYIQYLAQKQYQLDKARMAKSEQQQMEGYGETIGMNREMLDRMKKALNYVRKNGPITKANDSSKKRKLEGSPGSSQSSSQMTSKALKGNSSKTVGKPKIDVVFDFDSDEYKKILNAKSKHETLLEEVQQEEYFERLEKKEAIENKMLNTFTIATNAVMCRECKYVAVGQSDYCKEKRHTIRIVKATKRFFKCKDCGNRAMSLDRLPKHPCKICKNTSWLAAPVGKERKGPVLESEVLAIRGDEERFLGSSGGKLFLNMSA</sequence>
<feature type="region of interest" description="Disordered" evidence="7">
    <location>
        <begin position="374"/>
        <end position="405"/>
    </location>
</feature>
<feature type="compositionally biased region" description="Basic and acidic residues" evidence="7">
    <location>
        <begin position="43"/>
        <end position="53"/>
    </location>
</feature>
<reference evidence="9" key="1">
    <citation type="submission" date="2021-06" db="EMBL/GenBank/DDBJ databases">
        <authorList>
            <person name="Hodson N. C."/>
            <person name="Mongue J. A."/>
            <person name="Jaron S. K."/>
        </authorList>
    </citation>
    <scope>NUCLEOTIDE SEQUENCE</scope>
</reference>
<name>A0A8J2LLE2_9HEXA</name>
<keyword evidence="5" id="KW-0862">Zinc</keyword>
<dbReference type="GO" id="GO:0003688">
    <property type="term" value="F:DNA replication origin binding"/>
    <property type="evidence" value="ECO:0007669"/>
    <property type="project" value="TreeGrafter"/>
</dbReference>
<dbReference type="PANTHER" id="PTHR13454:SF11">
    <property type="entry name" value="PROTEIN MCM10 HOMOLOG"/>
    <property type="match status" value="1"/>
</dbReference>